<dbReference type="KEGG" id="paby:Ga0080574_TMP4749"/>
<sequence>MILIHLEEEMSRLEDERDRIVGVLQELGAEIRRLKAQIEDGEEVSKTEAGKLMSDVRYWMRASHETEAQIANVRRKQKGIAGDWALDLERARDEIGCRMARLRRCCGARGVSE</sequence>
<name>A0A1P8V0A8_9RHOB</name>
<feature type="coiled-coil region" evidence="1">
    <location>
        <begin position="3"/>
        <end position="44"/>
    </location>
</feature>
<keyword evidence="1" id="KW-0175">Coiled coil</keyword>
<protein>
    <submittedName>
        <fullName evidence="2">Gene Transfer Agent (GTA) ORFG01</fullName>
    </submittedName>
</protein>
<dbReference type="Proteomes" id="UP000187059">
    <property type="component" value="Chromosome"/>
</dbReference>
<accession>A0A1P8V0A8</accession>
<dbReference type="EMBL" id="CP015093">
    <property type="protein sequence ID" value="APZ55083.1"/>
    <property type="molecule type" value="Genomic_DNA"/>
</dbReference>
<keyword evidence="3" id="KW-1185">Reference proteome</keyword>
<gene>
    <name evidence="2" type="ORF">Ga0080574_TMP4749</name>
</gene>
<evidence type="ECO:0000313" key="3">
    <source>
        <dbReference type="Proteomes" id="UP000187059"/>
    </source>
</evidence>
<proteinExistence type="predicted"/>
<reference evidence="2 3" key="1">
    <citation type="submission" date="2016-04" db="EMBL/GenBank/DDBJ databases">
        <title>Deep-sea bacteria in the southern Pacific.</title>
        <authorList>
            <person name="Tang K."/>
        </authorList>
    </citation>
    <scope>NUCLEOTIDE SEQUENCE [LARGE SCALE GENOMIC DNA]</scope>
    <source>
        <strain evidence="2 3">JLT2014</strain>
    </source>
</reference>
<evidence type="ECO:0000256" key="1">
    <source>
        <dbReference type="SAM" id="Coils"/>
    </source>
</evidence>
<organism evidence="2 3">
    <name type="scientific">Salipiger abyssi</name>
    <dbReference type="NCBI Taxonomy" id="1250539"/>
    <lineage>
        <taxon>Bacteria</taxon>
        <taxon>Pseudomonadati</taxon>
        <taxon>Pseudomonadota</taxon>
        <taxon>Alphaproteobacteria</taxon>
        <taxon>Rhodobacterales</taxon>
        <taxon>Roseobacteraceae</taxon>
        <taxon>Salipiger</taxon>
    </lineage>
</organism>
<dbReference type="OrthoDB" id="7873197at2"/>
<dbReference type="AlphaFoldDB" id="A0A1P8V0A8"/>
<evidence type="ECO:0000313" key="2">
    <source>
        <dbReference type="EMBL" id="APZ55083.1"/>
    </source>
</evidence>
<dbReference type="RefSeq" id="WP_076705489.1">
    <property type="nucleotide sequence ID" value="NZ_CP015093.1"/>
</dbReference>